<comment type="caution">
    <text evidence="2">The sequence shown here is derived from an EMBL/GenBank/DDBJ whole genome shotgun (WGS) entry which is preliminary data.</text>
</comment>
<proteinExistence type="predicted"/>
<feature type="transmembrane region" description="Helical" evidence="1">
    <location>
        <begin position="6"/>
        <end position="26"/>
    </location>
</feature>
<feature type="transmembrane region" description="Helical" evidence="1">
    <location>
        <begin position="92"/>
        <end position="114"/>
    </location>
</feature>
<evidence type="ECO:0000313" key="2">
    <source>
        <dbReference type="EMBL" id="RAW56745.1"/>
    </source>
</evidence>
<dbReference type="Proteomes" id="UP000251281">
    <property type="component" value="Unassembled WGS sequence"/>
</dbReference>
<sequence length="243" mass="27653">MLFPFFTVADNFTACFLLFYLLIPFLNKLINALTEREHQALMIWCLGVYVVLPSFAKASVVFNYVTWFTVLYIIASYIRLYPKDWFNNQRLVGLLAGASLLLSWVSVIFLALVSRRFGKSISIAYFFVSDSNKILALTTGVGAFFFFKNLKMGYSKIVNMVAASTFGVLMIHANSNTMRHWLWHGVCNNVGAYETGNVVVHAIVCVVAVYMVCTIIDMLRIRFVEGPVLKYLEKELTINERKS</sequence>
<protein>
    <recommendedName>
        <fullName evidence="4">Acyltransferase 3 domain-containing protein</fullName>
    </recommendedName>
</protein>
<gene>
    <name evidence="2" type="ORF">C4N24_10005</name>
</gene>
<feature type="transmembrane region" description="Helical" evidence="1">
    <location>
        <begin position="157"/>
        <end position="173"/>
    </location>
</feature>
<name>A0A329U5Q9_9FIRM</name>
<dbReference type="RefSeq" id="WP_112091297.1">
    <property type="nucleotide sequence ID" value="NZ_PRLD01000009.1"/>
</dbReference>
<evidence type="ECO:0000313" key="3">
    <source>
        <dbReference type="Proteomes" id="UP000251281"/>
    </source>
</evidence>
<dbReference type="EMBL" id="PRLD01000009">
    <property type="protein sequence ID" value="RAW56745.1"/>
    <property type="molecule type" value="Genomic_DNA"/>
</dbReference>
<evidence type="ECO:0000256" key="1">
    <source>
        <dbReference type="SAM" id="Phobius"/>
    </source>
</evidence>
<keyword evidence="1" id="KW-0812">Transmembrane</keyword>
<accession>A0A329U5Q9</accession>
<feature type="transmembrane region" description="Helical" evidence="1">
    <location>
        <begin position="198"/>
        <end position="219"/>
    </location>
</feature>
<evidence type="ECO:0008006" key="4">
    <source>
        <dbReference type="Google" id="ProtNLM"/>
    </source>
</evidence>
<dbReference type="AlphaFoldDB" id="A0A329U5Q9"/>
<keyword evidence="1" id="KW-1133">Transmembrane helix</keyword>
<keyword evidence="1" id="KW-0472">Membrane</keyword>
<feature type="transmembrane region" description="Helical" evidence="1">
    <location>
        <begin position="134"/>
        <end position="150"/>
    </location>
</feature>
<organism evidence="2 3">
    <name type="scientific">Faecalibacterium prausnitzii</name>
    <dbReference type="NCBI Taxonomy" id="853"/>
    <lineage>
        <taxon>Bacteria</taxon>
        <taxon>Bacillati</taxon>
        <taxon>Bacillota</taxon>
        <taxon>Clostridia</taxon>
        <taxon>Eubacteriales</taxon>
        <taxon>Oscillospiraceae</taxon>
        <taxon>Faecalibacterium</taxon>
    </lineage>
</organism>
<reference evidence="2 3" key="1">
    <citation type="submission" date="2018-02" db="EMBL/GenBank/DDBJ databases">
        <title>Complete genome sequencing of Faecalibacterium prausnitzii strains isolated from the human gut.</title>
        <authorList>
            <person name="Fitzgerald B.C."/>
            <person name="Shkoporov A.N."/>
            <person name="Ross P.R."/>
            <person name="Hill C."/>
        </authorList>
    </citation>
    <scope>NUCLEOTIDE SEQUENCE [LARGE SCALE GENOMIC DNA]</scope>
    <source>
        <strain evidence="2 3">APC923/51-1</strain>
    </source>
</reference>
<feature type="transmembrane region" description="Helical" evidence="1">
    <location>
        <begin position="61"/>
        <end position="80"/>
    </location>
</feature>